<dbReference type="NCBIfam" id="NF004832">
    <property type="entry name" value="PRK06184.1"/>
    <property type="match status" value="1"/>
</dbReference>
<dbReference type="Gene3D" id="3.50.50.60">
    <property type="entry name" value="FAD/NAD(P)-binding domain"/>
    <property type="match status" value="1"/>
</dbReference>
<sequence>MEPQVLIVGAGPTGLTLACGLARAGVSFRLLESAAGPQRGSRGKGVQPRTLEVFDDLGVVDRVLAHGRLAMPIRSTGPDGQVTLGGGGTAGDRPDIPYPASLITPEWRVEEALRLRLAELGGAVEFGATLAGFEQSAEGVTAVVVKNGEPETVTARRLVGCDGGHSTVRKQAGIAFEGETREAVRMIVADVEVDGLDREAWHMWRHAEGLVNLCPLPSTGLFQYQAGLAPGQDAGLGLANLQAILDRRSGRTDIRLHEPQWTSLWRANVRLAERYRAGRVFLAGDAAHIHSPAGGQGMNTGIQDAHNLAWKLERGSPALLDSYEAERRPIAAGVLALSDARLKEAIERQGIPLRRDADTMQLTVNYRGSALCRDDRAETASLRAGDRAPDATKLATVDGERRLFDLTRGGRFTLLSFGAAQGLPAGPRTIRVVQRPAGPDEVADTGGHLAAAYGASARTVVLIRPDGYIGSISDAGDVAAVADHLAALG</sequence>
<comment type="caution">
    <text evidence="6">The sequence shown here is derived from an EMBL/GenBank/DDBJ whole genome shotgun (WGS) entry which is preliminary data.</text>
</comment>
<evidence type="ECO:0000256" key="3">
    <source>
        <dbReference type="ARBA" id="ARBA00022630"/>
    </source>
</evidence>
<evidence type="ECO:0000256" key="2">
    <source>
        <dbReference type="ARBA" id="ARBA00007801"/>
    </source>
</evidence>
<dbReference type="RefSeq" id="WP_257921686.1">
    <property type="nucleotide sequence ID" value="NZ_JAMXQV010000009.1"/>
</dbReference>
<comment type="similarity">
    <text evidence="2">Belongs to the PheA/TfdB FAD monooxygenase family.</text>
</comment>
<evidence type="ECO:0000259" key="5">
    <source>
        <dbReference type="Pfam" id="PF01494"/>
    </source>
</evidence>
<comment type="cofactor">
    <cofactor evidence="1">
        <name>FAD</name>
        <dbReference type="ChEBI" id="CHEBI:57692"/>
    </cofactor>
</comment>
<dbReference type="Gene3D" id="3.30.70.2450">
    <property type="match status" value="1"/>
</dbReference>
<evidence type="ECO:0000313" key="7">
    <source>
        <dbReference type="Proteomes" id="UP001144096"/>
    </source>
</evidence>
<keyword evidence="7" id="KW-1185">Reference proteome</keyword>
<dbReference type="GO" id="GO:0016709">
    <property type="term" value="F:oxidoreductase activity, acting on paired donors, with incorporation or reduction of molecular oxygen, NAD(P)H as one donor, and incorporation of one atom of oxygen"/>
    <property type="evidence" value="ECO:0007669"/>
    <property type="project" value="UniProtKB-ARBA"/>
</dbReference>
<feature type="domain" description="FAD-binding" evidence="5">
    <location>
        <begin position="4"/>
        <end position="336"/>
    </location>
</feature>
<evidence type="ECO:0000256" key="4">
    <source>
        <dbReference type="ARBA" id="ARBA00022827"/>
    </source>
</evidence>
<dbReference type="AlphaFoldDB" id="A0A9X2NDP2"/>
<protein>
    <submittedName>
        <fullName evidence="6">FAD-dependent oxidoreductase</fullName>
    </submittedName>
</protein>
<dbReference type="SUPFAM" id="SSF51905">
    <property type="entry name" value="FAD/NAD(P)-binding domain"/>
    <property type="match status" value="1"/>
</dbReference>
<dbReference type="GO" id="GO:0071949">
    <property type="term" value="F:FAD binding"/>
    <property type="evidence" value="ECO:0007669"/>
    <property type="project" value="InterPro"/>
</dbReference>
<dbReference type="Gene3D" id="3.40.30.120">
    <property type="match status" value="1"/>
</dbReference>
<evidence type="ECO:0000256" key="1">
    <source>
        <dbReference type="ARBA" id="ARBA00001974"/>
    </source>
</evidence>
<dbReference type="PANTHER" id="PTHR43004">
    <property type="entry name" value="TRK SYSTEM POTASSIUM UPTAKE PROTEIN"/>
    <property type="match status" value="1"/>
</dbReference>
<dbReference type="InterPro" id="IPR036249">
    <property type="entry name" value="Thioredoxin-like_sf"/>
</dbReference>
<name>A0A9X2NDP2_9PSEU</name>
<evidence type="ECO:0000313" key="6">
    <source>
        <dbReference type="EMBL" id="MCR6485072.1"/>
    </source>
</evidence>
<dbReference type="Pfam" id="PF21274">
    <property type="entry name" value="Rng_hyd_C"/>
    <property type="match status" value="1"/>
</dbReference>
<dbReference type="SUPFAM" id="SSF52833">
    <property type="entry name" value="Thioredoxin-like"/>
    <property type="match status" value="1"/>
</dbReference>
<dbReference type="Pfam" id="PF01494">
    <property type="entry name" value="FAD_binding_3"/>
    <property type="match status" value="1"/>
</dbReference>
<organism evidence="6 7">
    <name type="scientific">Amycolatopsis iheyensis</name>
    <dbReference type="NCBI Taxonomy" id="2945988"/>
    <lineage>
        <taxon>Bacteria</taxon>
        <taxon>Bacillati</taxon>
        <taxon>Actinomycetota</taxon>
        <taxon>Actinomycetes</taxon>
        <taxon>Pseudonocardiales</taxon>
        <taxon>Pseudonocardiaceae</taxon>
        <taxon>Amycolatopsis</taxon>
    </lineage>
</organism>
<dbReference type="PANTHER" id="PTHR43004:SF19">
    <property type="entry name" value="BINDING MONOOXYGENASE, PUTATIVE (JCVI)-RELATED"/>
    <property type="match status" value="1"/>
</dbReference>
<keyword evidence="3" id="KW-0285">Flavoprotein</keyword>
<reference evidence="6" key="1">
    <citation type="submission" date="2022-06" db="EMBL/GenBank/DDBJ databases">
        <title>Amycolatopsis iheyaensis sp. nov., a new species of the genus Amycolatopsis isolated from soil in Iheya island, Japan.</title>
        <authorList>
            <person name="Ngamcharungchit C."/>
            <person name="Kanto H."/>
            <person name="Take A."/>
            <person name="Intra B."/>
            <person name="Matsumoto A."/>
            <person name="Panbangred W."/>
            <person name="Inahashi Y."/>
        </authorList>
    </citation>
    <scope>NUCLEOTIDE SEQUENCE</scope>
    <source>
        <strain evidence="6">OK19-0408</strain>
    </source>
</reference>
<accession>A0A9X2NDP2</accession>
<dbReference type="EMBL" id="JAMXQV010000009">
    <property type="protein sequence ID" value="MCR6485072.1"/>
    <property type="molecule type" value="Genomic_DNA"/>
</dbReference>
<keyword evidence="4" id="KW-0274">FAD</keyword>
<dbReference type="InterPro" id="IPR050641">
    <property type="entry name" value="RIFMO-like"/>
</dbReference>
<dbReference type="Proteomes" id="UP001144096">
    <property type="component" value="Unassembled WGS sequence"/>
</dbReference>
<dbReference type="InterPro" id="IPR002938">
    <property type="entry name" value="FAD-bd"/>
</dbReference>
<dbReference type="PRINTS" id="PR00420">
    <property type="entry name" value="RNGMNOXGNASE"/>
</dbReference>
<gene>
    <name evidence="6" type="ORF">M8542_19780</name>
</gene>
<dbReference type="InterPro" id="IPR036188">
    <property type="entry name" value="FAD/NAD-bd_sf"/>
</dbReference>
<proteinExistence type="inferred from homology"/>